<keyword evidence="3 7" id="KW-0597">Phosphoprotein</keyword>
<dbReference type="InterPro" id="IPR003661">
    <property type="entry name" value="HisK_dim/P_dom"/>
</dbReference>
<dbReference type="Gene3D" id="2.60.40.10">
    <property type="entry name" value="Immunoglobulins"/>
    <property type="match status" value="1"/>
</dbReference>
<protein>
    <recommendedName>
        <fullName evidence="2">histidine kinase</fullName>
        <ecNumber evidence="2">2.7.13.3</ecNumber>
    </recommendedName>
</protein>
<dbReference type="PROSITE" id="PS50109">
    <property type="entry name" value="HIS_KIN"/>
    <property type="match status" value="1"/>
</dbReference>
<dbReference type="Proteomes" id="UP000323164">
    <property type="component" value="Unassembled WGS sequence"/>
</dbReference>
<dbReference type="InterPro" id="IPR011110">
    <property type="entry name" value="Reg_prop"/>
</dbReference>
<dbReference type="CDD" id="cd00082">
    <property type="entry name" value="HisKA"/>
    <property type="match status" value="1"/>
</dbReference>
<dbReference type="Gene3D" id="2.130.10.10">
    <property type="entry name" value="YVTN repeat-like/Quinoprotein amine dehydrogenase"/>
    <property type="match status" value="4"/>
</dbReference>
<dbReference type="SUPFAM" id="SSF55874">
    <property type="entry name" value="ATPase domain of HSP90 chaperone/DNA topoisomerase II/histidine kinase"/>
    <property type="match status" value="1"/>
</dbReference>
<dbReference type="PANTHER" id="PTHR43047">
    <property type="entry name" value="TWO-COMPONENT HISTIDINE PROTEIN KINASE"/>
    <property type="match status" value="1"/>
</dbReference>
<dbReference type="InterPro" id="IPR005467">
    <property type="entry name" value="His_kinase_dom"/>
</dbReference>
<dbReference type="InterPro" id="IPR003594">
    <property type="entry name" value="HATPase_dom"/>
</dbReference>
<dbReference type="GO" id="GO:0005886">
    <property type="term" value="C:plasma membrane"/>
    <property type="evidence" value="ECO:0007669"/>
    <property type="project" value="TreeGrafter"/>
</dbReference>
<keyword evidence="5" id="KW-0418">Kinase</keyword>
<dbReference type="SMART" id="SM00448">
    <property type="entry name" value="REC"/>
    <property type="match status" value="1"/>
</dbReference>
<keyword evidence="6" id="KW-0902">Two-component regulatory system</keyword>
<feature type="signal peptide" evidence="8">
    <location>
        <begin position="1"/>
        <end position="16"/>
    </location>
</feature>
<dbReference type="Pfam" id="PF00072">
    <property type="entry name" value="Response_reg"/>
    <property type="match status" value="1"/>
</dbReference>
<dbReference type="PANTHER" id="PTHR43047:SF72">
    <property type="entry name" value="OSMOSENSING HISTIDINE PROTEIN KINASE SLN1"/>
    <property type="match status" value="1"/>
</dbReference>
<reference evidence="11 12" key="1">
    <citation type="submission" date="2019-08" db="EMBL/GenBank/DDBJ databases">
        <title>Draft genome sequence of Lysobacter sp. UKS-15.</title>
        <authorList>
            <person name="Im W.-T."/>
        </authorList>
    </citation>
    <scope>NUCLEOTIDE SEQUENCE [LARGE SCALE GENOMIC DNA]</scope>
    <source>
        <strain evidence="11 12">UKS-15</strain>
    </source>
</reference>
<evidence type="ECO:0000313" key="12">
    <source>
        <dbReference type="Proteomes" id="UP000323164"/>
    </source>
</evidence>
<dbReference type="InterPro" id="IPR011006">
    <property type="entry name" value="CheY-like_superfamily"/>
</dbReference>
<dbReference type="Gene3D" id="3.30.565.10">
    <property type="entry name" value="Histidine kinase-like ATPase, C-terminal domain"/>
    <property type="match status" value="1"/>
</dbReference>
<dbReference type="InterPro" id="IPR001789">
    <property type="entry name" value="Sig_transdc_resp-reg_receiver"/>
</dbReference>
<dbReference type="PRINTS" id="PR00344">
    <property type="entry name" value="BCTRLSENSOR"/>
</dbReference>
<comment type="catalytic activity">
    <reaction evidence="1">
        <text>ATP + protein L-histidine = ADP + protein N-phospho-L-histidine.</text>
        <dbReference type="EC" id="2.7.13.3"/>
    </reaction>
</comment>
<dbReference type="Gene3D" id="1.10.287.130">
    <property type="match status" value="1"/>
</dbReference>
<dbReference type="SMART" id="SM00387">
    <property type="entry name" value="HATPase_c"/>
    <property type="match status" value="1"/>
</dbReference>
<feature type="domain" description="Histidine kinase" evidence="9">
    <location>
        <begin position="808"/>
        <end position="1025"/>
    </location>
</feature>
<proteinExistence type="predicted"/>
<dbReference type="InterPro" id="IPR036097">
    <property type="entry name" value="HisK_dim/P_sf"/>
</dbReference>
<evidence type="ECO:0000256" key="2">
    <source>
        <dbReference type="ARBA" id="ARBA00012438"/>
    </source>
</evidence>
<dbReference type="InterPro" id="IPR004358">
    <property type="entry name" value="Sig_transdc_His_kin-like_C"/>
</dbReference>
<dbReference type="SUPFAM" id="SSF47384">
    <property type="entry name" value="Homodimeric domain of signal transducing histidine kinase"/>
    <property type="match status" value="1"/>
</dbReference>
<evidence type="ECO:0000256" key="4">
    <source>
        <dbReference type="ARBA" id="ARBA00022679"/>
    </source>
</evidence>
<evidence type="ECO:0000259" key="9">
    <source>
        <dbReference type="PROSITE" id="PS50109"/>
    </source>
</evidence>
<dbReference type="Gene3D" id="3.40.50.2300">
    <property type="match status" value="1"/>
</dbReference>
<sequence>MAAVLVAALLPTVAFAGLPETPRPRQFTVADGLPSNRINGIAQDREGYLWIATSDGLARFDGVGFRVWRIEQGLRDNYVWSVYVDASDRVWVGTRSAGLAVLDTQRRQFDWIDRDTPGVAGVEIWCIAGTRDGSIWFGTADAGLHRLHNGRVERFVPVPGDPRSLPAPNVRKLAVDSRGTLWVGTVQGVARWDGTGFARDDASRLPAPSINGLSAEPDGTLWIGTPQGLVARRPDGRITAPAWTSPGGALLQMLLHDRAGTHWFDIPQGLGVEGDGRVAVVPLYSAAAQGLVRPAWVDAREDREGGLWFASNTNGLWYLPPRWRQFSVLSRRLGDPATLANAQVRGIAPSYDGSTWLVGSGGVLDRVDSETGVVQHVFADVAQGVILDAVLETRDRMVWAGYPDGLARIDPATHRIDRWPAGTHDGALPGEPSYMLQDAGGRIWIGGEGGVQVRRSDGRVVDDIVPGDRHGLPRAATITGLAASPGGGAWIATTSGLFVADGDASRLRRVGGVDDAPVRGIAMEPAGHVWLARFGAVERYRIADGALVREQRLDDATGFPRLAPSGLSVDARGIVWATSVRGLIRVDPSMRRSRIYGVRDGLPSQEFPGPPVPRPGDGRILAGTPEGLVIFDPAVVRPSTRIPALMLESMDVSRDGAHVALDPATQPVLEHDDRDLRIRARLMSFSDAGTTAYRFRLSGVDRGWVDIGADGERVFTQLPPGSYRLQVMARSADHVWTPPREVVFHVRAAWWQSWWARVAFALLVLLSAVALALQYRERLHRRHALQRMRDERRLAEEASTAKTRFLATFGHEVRTPMTGVLGMTELLLDTPLDATQRSYVGAIRTAGDHLLRLLNDALDLARIDSGHLELAEEPFDLRRMLDDVAALVAPLVRHRGLAFALDVAVDVPRGVIGDCSRIRQILLNLLGNAAKFTERGSIALCVERSATGLRFRVVDTGPGLSDEQSAKLFRRFQQADGARTAARYGGSGLGLAISTELAQAMGGRIGVESVPGQGSTFVVDLPLREVSLPDAVAPGPVQPGAPSLSLLLVEDDATVARVVTGLLEARGHRVRHGALVEVRTGAFDAALLDLDLPGIDGFTLAGQLRAHGFTAPLIAVTARADAGSEPRARAAGFDAFIRKPVTGAILADTLARITAVEPAA</sequence>
<dbReference type="Pfam" id="PF00512">
    <property type="entry name" value="HisKA"/>
    <property type="match status" value="1"/>
</dbReference>
<dbReference type="CDD" id="cd16922">
    <property type="entry name" value="HATPase_EvgS-ArcB-TorS-like"/>
    <property type="match status" value="1"/>
</dbReference>
<evidence type="ECO:0000256" key="6">
    <source>
        <dbReference type="ARBA" id="ARBA00023012"/>
    </source>
</evidence>
<dbReference type="FunFam" id="3.30.565.10:FF:000010">
    <property type="entry name" value="Sensor histidine kinase RcsC"/>
    <property type="match status" value="1"/>
</dbReference>
<dbReference type="EC" id="2.7.13.3" evidence="2"/>
<dbReference type="SUPFAM" id="SSF52172">
    <property type="entry name" value="CheY-like"/>
    <property type="match status" value="1"/>
</dbReference>
<keyword evidence="12" id="KW-1185">Reference proteome</keyword>
<dbReference type="OrthoDB" id="176203at2"/>
<dbReference type="Pfam" id="PF02518">
    <property type="entry name" value="HATPase_c"/>
    <property type="match status" value="1"/>
</dbReference>
<dbReference type="EMBL" id="VTRV01000043">
    <property type="protein sequence ID" value="TZF90322.1"/>
    <property type="molecule type" value="Genomic_DNA"/>
</dbReference>
<evidence type="ECO:0000256" key="3">
    <source>
        <dbReference type="ARBA" id="ARBA00022553"/>
    </source>
</evidence>
<evidence type="ECO:0000259" key="10">
    <source>
        <dbReference type="PROSITE" id="PS50110"/>
    </source>
</evidence>
<dbReference type="SUPFAM" id="SSF63829">
    <property type="entry name" value="Calcium-dependent phosphotriesterase"/>
    <property type="match status" value="3"/>
</dbReference>
<evidence type="ECO:0000256" key="8">
    <source>
        <dbReference type="SAM" id="SignalP"/>
    </source>
</evidence>
<dbReference type="GO" id="GO:0000155">
    <property type="term" value="F:phosphorelay sensor kinase activity"/>
    <property type="evidence" value="ECO:0007669"/>
    <property type="project" value="InterPro"/>
</dbReference>
<name>A0A5D8Z868_9GAMM</name>
<dbReference type="Pfam" id="PF07495">
    <property type="entry name" value="Y_Y_Y"/>
    <property type="match status" value="1"/>
</dbReference>
<dbReference type="GO" id="GO:0009927">
    <property type="term" value="F:histidine phosphotransfer kinase activity"/>
    <property type="evidence" value="ECO:0007669"/>
    <property type="project" value="TreeGrafter"/>
</dbReference>
<organism evidence="11 12">
    <name type="scientific">Cognatilysobacter lacus</name>
    <dbReference type="NCBI Taxonomy" id="1643323"/>
    <lineage>
        <taxon>Bacteria</taxon>
        <taxon>Pseudomonadati</taxon>
        <taxon>Pseudomonadota</taxon>
        <taxon>Gammaproteobacteria</taxon>
        <taxon>Lysobacterales</taxon>
        <taxon>Lysobacteraceae</taxon>
        <taxon>Cognatilysobacter</taxon>
    </lineage>
</organism>
<keyword evidence="8" id="KW-0732">Signal</keyword>
<dbReference type="PROSITE" id="PS50110">
    <property type="entry name" value="RESPONSE_REGULATORY"/>
    <property type="match status" value="1"/>
</dbReference>
<dbReference type="InterPro" id="IPR015943">
    <property type="entry name" value="WD40/YVTN_repeat-like_dom_sf"/>
</dbReference>
<dbReference type="SMART" id="SM00388">
    <property type="entry name" value="HisKA"/>
    <property type="match status" value="1"/>
</dbReference>
<accession>A0A5D8Z868</accession>
<dbReference type="InterPro" id="IPR011123">
    <property type="entry name" value="Y_Y_Y"/>
</dbReference>
<dbReference type="AlphaFoldDB" id="A0A5D8Z868"/>
<comment type="caution">
    <text evidence="11">The sequence shown here is derived from an EMBL/GenBank/DDBJ whole genome shotgun (WGS) entry which is preliminary data.</text>
</comment>
<feature type="chain" id="PRO_5023063120" description="histidine kinase" evidence="8">
    <location>
        <begin position="17"/>
        <end position="1160"/>
    </location>
</feature>
<dbReference type="CDD" id="cd17546">
    <property type="entry name" value="REC_hyHK_CKI1_RcsC-like"/>
    <property type="match status" value="1"/>
</dbReference>
<feature type="modified residue" description="4-aspartylphosphate" evidence="7">
    <location>
        <position position="1089"/>
    </location>
</feature>
<feature type="domain" description="Response regulatory" evidence="10">
    <location>
        <begin position="1045"/>
        <end position="1154"/>
    </location>
</feature>
<dbReference type="FunFam" id="1.10.287.130:FF:000028">
    <property type="entry name" value="Hybrid signal transduction histidine kinase"/>
    <property type="match status" value="1"/>
</dbReference>
<evidence type="ECO:0000313" key="11">
    <source>
        <dbReference type="EMBL" id="TZF90322.1"/>
    </source>
</evidence>
<dbReference type="Pfam" id="PF07494">
    <property type="entry name" value="Reg_prop"/>
    <property type="match status" value="3"/>
</dbReference>
<evidence type="ECO:0000256" key="7">
    <source>
        <dbReference type="PROSITE-ProRule" id="PRU00169"/>
    </source>
</evidence>
<gene>
    <name evidence="11" type="ORF">FW784_05730</name>
</gene>
<evidence type="ECO:0000256" key="5">
    <source>
        <dbReference type="ARBA" id="ARBA00022777"/>
    </source>
</evidence>
<dbReference type="InterPro" id="IPR013783">
    <property type="entry name" value="Ig-like_fold"/>
</dbReference>
<keyword evidence="4" id="KW-0808">Transferase</keyword>
<dbReference type="InterPro" id="IPR036890">
    <property type="entry name" value="HATPase_C_sf"/>
</dbReference>
<evidence type="ECO:0000256" key="1">
    <source>
        <dbReference type="ARBA" id="ARBA00000085"/>
    </source>
</evidence>